<evidence type="ECO:0000256" key="3">
    <source>
        <dbReference type="ARBA" id="ARBA00022448"/>
    </source>
</evidence>
<accession>A0A081C7B6</accession>
<name>A0A081C7B6_VECG1</name>
<dbReference type="PANTHER" id="PTHR33376:SF4">
    <property type="entry name" value="SIALIC ACID-BINDING PERIPLASMIC PROTEIN SIAP"/>
    <property type="match status" value="1"/>
</dbReference>
<dbReference type="SUPFAM" id="SSF53850">
    <property type="entry name" value="Periplasmic binding protein-like II"/>
    <property type="match status" value="1"/>
</dbReference>
<evidence type="ECO:0000256" key="4">
    <source>
        <dbReference type="ARBA" id="ARBA00022729"/>
    </source>
</evidence>
<reference evidence="6" key="1">
    <citation type="journal article" date="2015" name="PeerJ">
        <title>First genomic representation of candidate bacterial phylum KSB3 points to enhanced environmental sensing as a trigger of wastewater bulking.</title>
        <authorList>
            <person name="Sekiguchi Y."/>
            <person name="Ohashi A."/>
            <person name="Parks D.H."/>
            <person name="Yamauchi T."/>
            <person name="Tyson G.W."/>
            <person name="Hugenholtz P."/>
        </authorList>
    </citation>
    <scope>NUCLEOTIDE SEQUENCE [LARGE SCALE GENOMIC DNA]</scope>
</reference>
<dbReference type="NCBIfam" id="TIGR00787">
    <property type="entry name" value="dctP"/>
    <property type="match status" value="1"/>
</dbReference>
<dbReference type="HOGENOM" id="CLU_036176_1_3_0"/>
<dbReference type="InterPro" id="IPR018389">
    <property type="entry name" value="DctP_fam"/>
</dbReference>
<dbReference type="eggNOG" id="COG1638">
    <property type="taxonomic scope" value="Bacteria"/>
</dbReference>
<gene>
    <name evidence="6" type="ORF">U27_00368</name>
</gene>
<organism evidence="6">
    <name type="scientific">Vecturithrix granuli</name>
    <dbReference type="NCBI Taxonomy" id="1499967"/>
    <lineage>
        <taxon>Bacteria</taxon>
        <taxon>Candidatus Moduliflexota</taxon>
        <taxon>Candidatus Vecturitrichia</taxon>
        <taxon>Candidatus Vecturitrichales</taxon>
        <taxon>Candidatus Vecturitrichaceae</taxon>
        <taxon>Candidatus Vecturithrix</taxon>
    </lineage>
</organism>
<dbReference type="PANTHER" id="PTHR33376">
    <property type="match status" value="1"/>
</dbReference>
<dbReference type="PIRSF" id="PIRSF006470">
    <property type="entry name" value="DctB"/>
    <property type="match status" value="1"/>
</dbReference>
<dbReference type="GO" id="GO:0030288">
    <property type="term" value="C:outer membrane-bounded periplasmic space"/>
    <property type="evidence" value="ECO:0007669"/>
    <property type="project" value="InterPro"/>
</dbReference>
<keyword evidence="3" id="KW-0813">Transport</keyword>
<dbReference type="Pfam" id="PF03480">
    <property type="entry name" value="DctP"/>
    <property type="match status" value="1"/>
</dbReference>
<dbReference type="AlphaFoldDB" id="A0A081C7B6"/>
<dbReference type="InterPro" id="IPR004682">
    <property type="entry name" value="TRAP_DctP"/>
</dbReference>
<evidence type="ECO:0000256" key="2">
    <source>
        <dbReference type="ARBA" id="ARBA00009023"/>
    </source>
</evidence>
<dbReference type="InterPro" id="IPR038404">
    <property type="entry name" value="TRAP_DctP_sf"/>
</dbReference>
<comment type="subcellular location">
    <subcellularLocation>
        <location evidence="1">Cell envelope</location>
    </subcellularLocation>
</comment>
<dbReference type="EMBL" id="DF820473">
    <property type="protein sequence ID" value="GAK60471.1"/>
    <property type="molecule type" value="Genomic_DNA"/>
</dbReference>
<keyword evidence="4 5" id="KW-0732">Signal</keyword>
<proteinExistence type="inferred from homology"/>
<dbReference type="Gene3D" id="3.40.190.170">
    <property type="entry name" value="Bacterial extracellular solute-binding protein, family 7"/>
    <property type="match status" value="1"/>
</dbReference>
<evidence type="ECO:0000313" key="7">
    <source>
        <dbReference type="Proteomes" id="UP000030661"/>
    </source>
</evidence>
<protein>
    <submittedName>
        <fullName evidence="6">TRAP transporter solute receptor, DctP family</fullName>
    </submittedName>
</protein>
<comment type="similarity">
    <text evidence="2">Belongs to the bacterial solute-binding protein 7 family.</text>
</comment>
<keyword evidence="6" id="KW-0675">Receptor</keyword>
<dbReference type="GO" id="GO:0055085">
    <property type="term" value="P:transmembrane transport"/>
    <property type="evidence" value="ECO:0007669"/>
    <property type="project" value="InterPro"/>
</dbReference>
<dbReference type="NCBIfam" id="NF037995">
    <property type="entry name" value="TRAP_S1"/>
    <property type="match status" value="1"/>
</dbReference>
<sequence>MKKGLVILIVVLLGSMAFSTYAAQFEYKLAHVYAPEHPFAKGMDRLAEEVKTRTNGEFVITTYPAAQLGSEKDISDGVVNGIIEMAIVGPGEIGKRFKPVLIFDGPFVFRGPEHAMKVMQSEVGQELWAELESKIGLKNLTTLYYGTRYVTSKKPIKTPEDMKGMKLRAPDMPLSVANAKAMGANPTPMALSEVYLALQQGVVDGQENPVPTIYTQKFHEVQDYIILTGHVVQLTPVFIAKKKFDALPEEFQKALIESVNKIAPEINQDVLNYEKEKLEEMKAGGMTVIEPDVEAFKQATMSVIKEFEETWGKGLYEKIQAIQ</sequence>
<dbReference type="Proteomes" id="UP000030661">
    <property type="component" value="Unassembled WGS sequence"/>
</dbReference>
<keyword evidence="7" id="KW-1185">Reference proteome</keyword>
<feature type="chain" id="PRO_5001755519" evidence="5">
    <location>
        <begin position="23"/>
        <end position="323"/>
    </location>
</feature>
<evidence type="ECO:0000256" key="5">
    <source>
        <dbReference type="SAM" id="SignalP"/>
    </source>
</evidence>
<feature type="signal peptide" evidence="5">
    <location>
        <begin position="1"/>
        <end position="22"/>
    </location>
</feature>
<evidence type="ECO:0000256" key="1">
    <source>
        <dbReference type="ARBA" id="ARBA00004196"/>
    </source>
</evidence>
<evidence type="ECO:0000313" key="6">
    <source>
        <dbReference type="EMBL" id="GAK60471.1"/>
    </source>
</evidence>
<dbReference type="STRING" id="1499967.U27_00368"/>
<dbReference type="CDD" id="cd13672">
    <property type="entry name" value="PBP2_TRAP_Siap"/>
    <property type="match status" value="1"/>
</dbReference>